<accession>E6TS09</accession>
<dbReference type="RefSeq" id="WP_013488997.1">
    <property type="nucleotide sequence ID" value="NC_014829.1"/>
</dbReference>
<dbReference type="OrthoDB" id="2933035at2"/>
<sequence precursor="true">MKKWKLVLITSISTTIILFGLSVLSPYNFLEKITEDNIVNDEGISELFDGKEIQSITY</sequence>
<dbReference type="KEGG" id="bco:Bcell_2405"/>
<proteinExistence type="predicted"/>
<dbReference type="AlphaFoldDB" id="E6TS09"/>
<organism evidence="1 2">
    <name type="scientific">Evansella cellulosilytica (strain ATCC 21833 / DSM 2522 / FERM P-1141 / JCM 9156 / N-4)</name>
    <name type="common">Bacillus cellulosilyticus</name>
    <dbReference type="NCBI Taxonomy" id="649639"/>
    <lineage>
        <taxon>Bacteria</taxon>
        <taxon>Bacillati</taxon>
        <taxon>Bacillota</taxon>
        <taxon>Bacilli</taxon>
        <taxon>Bacillales</taxon>
        <taxon>Bacillaceae</taxon>
        <taxon>Evansella</taxon>
    </lineage>
</organism>
<keyword evidence="2" id="KW-1185">Reference proteome</keyword>
<dbReference type="HOGENOM" id="CLU_2969671_0_0_9"/>
<name>E6TS09_EVAC2</name>
<evidence type="ECO:0000313" key="2">
    <source>
        <dbReference type="Proteomes" id="UP000001401"/>
    </source>
</evidence>
<dbReference type="EMBL" id="CP002394">
    <property type="protein sequence ID" value="ADU30663.1"/>
    <property type="molecule type" value="Genomic_DNA"/>
</dbReference>
<dbReference type="Proteomes" id="UP000001401">
    <property type="component" value="Chromosome"/>
</dbReference>
<evidence type="ECO:0000313" key="1">
    <source>
        <dbReference type="EMBL" id="ADU30663.1"/>
    </source>
</evidence>
<gene>
    <name evidence="1" type="ordered locus">Bcell_2405</name>
</gene>
<protein>
    <submittedName>
        <fullName evidence="1">Uncharacterized protein</fullName>
    </submittedName>
</protein>
<reference evidence="1 2" key="1">
    <citation type="submission" date="2010-12" db="EMBL/GenBank/DDBJ databases">
        <title>Complete sequence of Bacillus cellulosilyticus DSM 2522.</title>
        <authorList>
            <consortium name="US DOE Joint Genome Institute"/>
            <person name="Lucas S."/>
            <person name="Copeland A."/>
            <person name="Lapidus A."/>
            <person name="Cheng J.-F."/>
            <person name="Bruce D."/>
            <person name="Goodwin L."/>
            <person name="Pitluck S."/>
            <person name="Chertkov O."/>
            <person name="Detter J.C."/>
            <person name="Han C."/>
            <person name="Tapia R."/>
            <person name="Land M."/>
            <person name="Hauser L."/>
            <person name="Jeffries C."/>
            <person name="Kyrpides N."/>
            <person name="Ivanova N."/>
            <person name="Mikhailova N."/>
            <person name="Brumm P."/>
            <person name="Mead D."/>
            <person name="Woyke T."/>
        </authorList>
    </citation>
    <scope>NUCLEOTIDE SEQUENCE [LARGE SCALE GENOMIC DNA]</scope>
    <source>
        <strain evidence="2">ATCC 21833 / DSM 2522 / FERM P-1141 / JCM 9156 / N-4</strain>
    </source>
</reference>